<dbReference type="HAMAP" id="MF_01208">
    <property type="entry name" value="PyrE"/>
    <property type="match status" value="1"/>
</dbReference>
<comment type="pathway">
    <text evidence="1 6">Pyrimidine metabolism; UMP biosynthesis via de novo pathway; UMP from orotate: step 1/2.</text>
</comment>
<dbReference type="RefSeq" id="WP_003924252.1">
    <property type="nucleotide sequence ID" value="NZ_BCTB01000006.1"/>
</dbReference>
<organism evidence="8 9">
    <name type="scientific">Mycolicibacterium thermoresistibile</name>
    <name type="common">Mycobacterium thermoresistibile</name>
    <dbReference type="NCBI Taxonomy" id="1797"/>
    <lineage>
        <taxon>Bacteria</taxon>
        <taxon>Bacillati</taxon>
        <taxon>Actinomycetota</taxon>
        <taxon>Actinomycetes</taxon>
        <taxon>Mycobacteriales</taxon>
        <taxon>Mycobacteriaceae</taxon>
        <taxon>Mycolicibacterium</taxon>
    </lineage>
</organism>
<evidence type="ECO:0000259" key="7">
    <source>
        <dbReference type="Pfam" id="PF00156"/>
    </source>
</evidence>
<dbReference type="NCBIfam" id="TIGR00336">
    <property type="entry name" value="pyrE"/>
    <property type="match status" value="1"/>
</dbReference>
<feature type="domain" description="Phosphoribosyltransferase" evidence="7">
    <location>
        <begin position="61"/>
        <end position="162"/>
    </location>
</feature>
<dbReference type="UniPathway" id="UPA00070">
    <property type="reaction ID" value="UER00119"/>
</dbReference>
<dbReference type="InterPro" id="IPR023031">
    <property type="entry name" value="OPRT"/>
</dbReference>
<feature type="binding site" evidence="6">
    <location>
        <position position="132"/>
    </location>
    <ligand>
        <name>orotate</name>
        <dbReference type="ChEBI" id="CHEBI:30839"/>
    </ligand>
</feature>
<evidence type="ECO:0000256" key="2">
    <source>
        <dbReference type="ARBA" id="ARBA00011971"/>
    </source>
</evidence>
<dbReference type="GO" id="GO:0044205">
    <property type="term" value="P:'de novo' UMP biosynthetic process"/>
    <property type="evidence" value="ECO:0007669"/>
    <property type="project" value="UniProtKB-UniRule"/>
</dbReference>
<feature type="binding site" evidence="6">
    <location>
        <position position="101"/>
    </location>
    <ligand>
        <name>5-phospho-alpha-D-ribose 1-diphosphate</name>
        <dbReference type="ChEBI" id="CHEBI:58017"/>
        <note>ligand shared between dimeric partners</note>
    </ligand>
</feature>
<evidence type="ECO:0000313" key="8">
    <source>
        <dbReference type="EMBL" id="GAT14304.1"/>
    </source>
</evidence>
<feature type="binding site" description="in other chain" evidence="6">
    <location>
        <position position="102"/>
    </location>
    <ligand>
        <name>5-phospho-alpha-D-ribose 1-diphosphate</name>
        <dbReference type="ChEBI" id="CHEBI:58017"/>
        <note>ligand shared between dimeric partners</note>
    </ligand>
</feature>
<evidence type="ECO:0000256" key="4">
    <source>
        <dbReference type="ARBA" id="ARBA00022679"/>
    </source>
</evidence>
<dbReference type="GO" id="GO:0004588">
    <property type="term" value="F:orotate phosphoribosyltransferase activity"/>
    <property type="evidence" value="ECO:0007669"/>
    <property type="project" value="UniProtKB-UniRule"/>
</dbReference>
<comment type="similarity">
    <text evidence="6">Belongs to the purine/pyrimidine phosphoribosyltransferase family. PyrE subfamily.</text>
</comment>
<dbReference type="Gene3D" id="3.40.50.2020">
    <property type="match status" value="1"/>
</dbReference>
<reference evidence="9" key="2">
    <citation type="submission" date="2016-02" db="EMBL/GenBank/DDBJ databases">
        <title>Draft genome sequence of five rapidly growing Mycobacterium species.</title>
        <authorList>
            <person name="Katahira K."/>
            <person name="Gotou Y."/>
            <person name="Iida K."/>
            <person name="Ogura Y."/>
            <person name="Hayashi T."/>
        </authorList>
    </citation>
    <scope>NUCLEOTIDE SEQUENCE [LARGE SCALE GENOMIC DNA]</scope>
    <source>
        <strain evidence="9">JCM6362</strain>
    </source>
</reference>
<keyword evidence="5 6" id="KW-0665">Pyrimidine biosynthesis</keyword>
<dbReference type="EMBL" id="BCTB01000006">
    <property type="protein sequence ID" value="GAT14304.1"/>
    <property type="molecule type" value="Genomic_DNA"/>
</dbReference>
<evidence type="ECO:0000256" key="6">
    <source>
        <dbReference type="HAMAP-Rule" id="MF_01208"/>
    </source>
</evidence>
<dbReference type="STRING" id="1797.RMCT_1275"/>
<name>A0A124E817_MYCTH</name>
<comment type="caution">
    <text evidence="8">The sequence shown here is derived from an EMBL/GenBank/DDBJ whole genome shotgun (WGS) entry which is preliminary data.</text>
</comment>
<dbReference type="Proteomes" id="UP000069654">
    <property type="component" value="Unassembled WGS sequence"/>
</dbReference>
<evidence type="ECO:0000256" key="3">
    <source>
        <dbReference type="ARBA" id="ARBA00022676"/>
    </source>
</evidence>
<gene>
    <name evidence="6" type="primary">pyrE</name>
    <name evidence="8" type="ORF">RMCT_1275</name>
</gene>
<comment type="caution">
    <text evidence="6">Lacks conserved residue(s) required for the propagation of feature annotation.</text>
</comment>
<evidence type="ECO:0000313" key="9">
    <source>
        <dbReference type="Proteomes" id="UP000069654"/>
    </source>
</evidence>
<comment type="subunit">
    <text evidence="6">Homodimer.</text>
</comment>
<dbReference type="InterPro" id="IPR029057">
    <property type="entry name" value="PRTase-like"/>
</dbReference>
<dbReference type="CDD" id="cd06223">
    <property type="entry name" value="PRTases_typeI"/>
    <property type="match status" value="1"/>
</dbReference>
<dbReference type="GO" id="GO:0000287">
    <property type="term" value="F:magnesium ion binding"/>
    <property type="evidence" value="ECO:0007669"/>
    <property type="project" value="UniProtKB-UniRule"/>
</dbReference>
<dbReference type="EC" id="2.4.2.10" evidence="2 6"/>
<feature type="binding site" evidence="6">
    <location>
        <position position="160"/>
    </location>
    <ligand>
        <name>orotate</name>
        <dbReference type="ChEBI" id="CHEBI:30839"/>
    </ligand>
</feature>
<dbReference type="PANTHER" id="PTHR19278">
    <property type="entry name" value="OROTATE PHOSPHORIBOSYLTRANSFERASE"/>
    <property type="match status" value="1"/>
</dbReference>
<keyword evidence="3 6" id="KW-0328">Glycosyltransferase</keyword>
<comment type="catalytic activity">
    <reaction evidence="6">
        <text>orotidine 5'-phosphate + diphosphate = orotate + 5-phospho-alpha-D-ribose 1-diphosphate</text>
        <dbReference type="Rhea" id="RHEA:10380"/>
        <dbReference type="ChEBI" id="CHEBI:30839"/>
        <dbReference type="ChEBI" id="CHEBI:33019"/>
        <dbReference type="ChEBI" id="CHEBI:57538"/>
        <dbReference type="ChEBI" id="CHEBI:58017"/>
        <dbReference type="EC" id="2.4.2.10"/>
    </reaction>
</comment>
<dbReference type="AlphaFoldDB" id="A0A124E817"/>
<dbReference type="PANTHER" id="PTHR19278:SF9">
    <property type="entry name" value="URIDINE 5'-MONOPHOSPHATE SYNTHASE"/>
    <property type="match status" value="1"/>
</dbReference>
<reference evidence="8 9" key="1">
    <citation type="journal article" date="2016" name="Genome Announc.">
        <title>Draft Genome Sequences of Five Rapidly Growing Mycobacterium Species, M. thermoresistibile, M. fortuitum subsp. acetamidolyticum, M. canariasense, M. brisbanense, and M. novocastrense.</title>
        <authorList>
            <person name="Katahira K."/>
            <person name="Ogura Y."/>
            <person name="Gotoh Y."/>
            <person name="Hayashi T."/>
        </authorList>
    </citation>
    <scope>NUCLEOTIDE SEQUENCE [LARGE SCALE GENOMIC DNA]</scope>
    <source>
        <strain evidence="8 9">JCM6362</strain>
    </source>
</reference>
<sequence>MTAAPDRPASWQEAFELIRTRGYERRAEPFRLASGQLSHDYIDGKYAVDTGTRLELVSRAVVELAAAHDIEFDAVGGLTMGADPLAHGIAIVTGKAWFSVRKEQKSRGREQWIEGTRLAPGTRVLLVDDVISTGGSTLQAYERVTEAGAVVTGVIPMVDRGDSAARLFAERGVPFVALVTYRDLGIEPVQAVDPAT</sequence>
<evidence type="ECO:0000256" key="5">
    <source>
        <dbReference type="ARBA" id="ARBA00022975"/>
    </source>
</evidence>
<comment type="function">
    <text evidence="6">Catalyzes the transfer of a ribosyl phosphate group from 5-phosphoribose 1-diphosphate to orotate, leading to the formation of orotidine monophosphate (OMP).</text>
</comment>
<dbReference type="SUPFAM" id="SSF53271">
    <property type="entry name" value="PRTase-like"/>
    <property type="match status" value="1"/>
</dbReference>
<dbReference type="OMA" id="ENPFTWA"/>
<accession>A0A124E817</accession>
<keyword evidence="4 6" id="KW-0808">Transferase</keyword>
<dbReference type="InterPro" id="IPR000836">
    <property type="entry name" value="PRTase_dom"/>
</dbReference>
<dbReference type="Pfam" id="PF00156">
    <property type="entry name" value="Pribosyltran"/>
    <property type="match status" value="1"/>
</dbReference>
<dbReference type="GO" id="GO:0019856">
    <property type="term" value="P:pyrimidine nucleobase biosynthetic process"/>
    <property type="evidence" value="ECO:0007669"/>
    <property type="project" value="TreeGrafter"/>
</dbReference>
<protein>
    <recommendedName>
        <fullName evidence="2 6">Orotate phosphoribosyltransferase</fullName>
        <shortName evidence="6">OPRT</shortName>
        <shortName evidence="6">OPRTase</shortName>
        <ecNumber evidence="2 6">2.4.2.10</ecNumber>
    </recommendedName>
</protein>
<proteinExistence type="inferred from homology"/>
<dbReference type="OrthoDB" id="1493031at2"/>
<dbReference type="InterPro" id="IPR004467">
    <property type="entry name" value="Or_phspho_trans_dom"/>
</dbReference>
<feature type="binding site" evidence="6">
    <location>
        <position position="105"/>
    </location>
    <ligand>
        <name>5-phospho-alpha-D-ribose 1-diphosphate</name>
        <dbReference type="ChEBI" id="CHEBI:58017"/>
        <note>ligand shared between dimeric partners</note>
    </ligand>
</feature>
<evidence type="ECO:0000256" key="1">
    <source>
        <dbReference type="ARBA" id="ARBA00004889"/>
    </source>
</evidence>
<feature type="binding site" description="in other chain" evidence="6">
    <location>
        <begin position="128"/>
        <end position="136"/>
    </location>
    <ligand>
        <name>5-phospho-alpha-D-ribose 1-diphosphate</name>
        <dbReference type="ChEBI" id="CHEBI:58017"/>
        <note>ligand shared between dimeric partners</note>
    </ligand>
</feature>
<comment type="cofactor">
    <cofactor evidence="6">
        <name>Mg(2+)</name>
        <dbReference type="ChEBI" id="CHEBI:18420"/>
    </cofactor>
</comment>
<keyword evidence="6" id="KW-0460">Magnesium</keyword>